<comment type="caution">
    <text evidence="4">The sequence shown here is derived from an EMBL/GenBank/DDBJ whole genome shotgun (WGS) entry which is preliminary data.</text>
</comment>
<feature type="non-terminal residue" evidence="4">
    <location>
        <position position="305"/>
    </location>
</feature>
<accession>S8DB06</accession>
<keyword evidence="2" id="KW-0378">Hydrolase</keyword>
<dbReference type="PANTHER" id="PTHR23024">
    <property type="entry name" value="ARYLACETAMIDE DEACETYLASE"/>
    <property type="match status" value="1"/>
</dbReference>
<evidence type="ECO:0000256" key="2">
    <source>
        <dbReference type="ARBA" id="ARBA00022801"/>
    </source>
</evidence>
<keyword evidence="5" id="KW-1185">Reference proteome</keyword>
<dbReference type="SUPFAM" id="SSF53474">
    <property type="entry name" value="alpha/beta-Hydrolases"/>
    <property type="match status" value="1"/>
</dbReference>
<dbReference type="Pfam" id="PF07859">
    <property type="entry name" value="Abhydrolase_3"/>
    <property type="match status" value="1"/>
</dbReference>
<protein>
    <recommendedName>
        <fullName evidence="3">Alpha/beta hydrolase fold-3 domain-containing protein</fullName>
    </recommendedName>
</protein>
<dbReference type="PANTHER" id="PTHR23024:SF113">
    <property type="entry name" value="CARBOXYLESTERASE 8-RELATED"/>
    <property type="match status" value="1"/>
</dbReference>
<feature type="domain" description="Alpha/beta hydrolase fold-3" evidence="3">
    <location>
        <begin position="65"/>
        <end position="286"/>
    </location>
</feature>
<proteinExistence type="inferred from homology"/>
<evidence type="ECO:0000256" key="1">
    <source>
        <dbReference type="ARBA" id="ARBA00010515"/>
    </source>
</evidence>
<dbReference type="Proteomes" id="UP000015453">
    <property type="component" value="Unassembled WGS sequence"/>
</dbReference>
<dbReference type="InterPro" id="IPR002168">
    <property type="entry name" value="Lipase_GDXG_HIS_AS"/>
</dbReference>
<evidence type="ECO:0000313" key="5">
    <source>
        <dbReference type="Proteomes" id="UP000015453"/>
    </source>
</evidence>
<name>S8DB06_9LAMI</name>
<dbReference type="AlphaFoldDB" id="S8DB06"/>
<dbReference type="InterPro" id="IPR050466">
    <property type="entry name" value="Carboxylest/Gibb_receptor"/>
</dbReference>
<dbReference type="InterPro" id="IPR029058">
    <property type="entry name" value="AB_hydrolase_fold"/>
</dbReference>
<dbReference type="PROSITE" id="PS01173">
    <property type="entry name" value="LIPASE_GDXG_HIS"/>
    <property type="match status" value="1"/>
</dbReference>
<sequence length="305" mass="33066">YEFLKIAPNPDGSITRLAPVPEAPPGEAADQLVFSKDVPLNSSKKTYIRLFRPANPPPGTKLPLLIYFHGGGFVFFSAATTFFHESCSRMAAALPAVVASVDYRLAPEHRLPAAYDDAEEALIWAKSQALGPGSDPWMADLADFSRIFLIGSSAGGTIVYHAALRSLDLDLKPLKIVGLILHVVFLGGEERTESELRLIDDAVVPLHSADLIWSLALPEGADRNHHYGHVSLTDELKEKMAKFPACLVRAYTGDPFVDRQKEFAEILEASGVKVVTEIVDGGRHAVELTDAAAARATFQSFAAFV</sequence>
<organism evidence="4 5">
    <name type="scientific">Genlisea aurea</name>
    <dbReference type="NCBI Taxonomy" id="192259"/>
    <lineage>
        <taxon>Eukaryota</taxon>
        <taxon>Viridiplantae</taxon>
        <taxon>Streptophyta</taxon>
        <taxon>Embryophyta</taxon>
        <taxon>Tracheophyta</taxon>
        <taxon>Spermatophyta</taxon>
        <taxon>Magnoliopsida</taxon>
        <taxon>eudicotyledons</taxon>
        <taxon>Gunneridae</taxon>
        <taxon>Pentapetalae</taxon>
        <taxon>asterids</taxon>
        <taxon>lamiids</taxon>
        <taxon>Lamiales</taxon>
        <taxon>Lentibulariaceae</taxon>
        <taxon>Genlisea</taxon>
    </lineage>
</organism>
<reference evidence="4 5" key="1">
    <citation type="journal article" date="2013" name="BMC Genomics">
        <title>The miniature genome of a carnivorous plant Genlisea aurea contains a low number of genes and short non-coding sequences.</title>
        <authorList>
            <person name="Leushkin E.V."/>
            <person name="Sutormin R.A."/>
            <person name="Nabieva E.R."/>
            <person name="Penin A.A."/>
            <person name="Kondrashov A.S."/>
            <person name="Logacheva M.D."/>
        </authorList>
    </citation>
    <scope>NUCLEOTIDE SEQUENCE [LARGE SCALE GENOMIC DNA]</scope>
</reference>
<gene>
    <name evidence="4" type="ORF">M569_14953</name>
</gene>
<dbReference type="GO" id="GO:0016787">
    <property type="term" value="F:hydrolase activity"/>
    <property type="evidence" value="ECO:0007669"/>
    <property type="project" value="UniProtKB-KW"/>
</dbReference>
<evidence type="ECO:0000313" key="4">
    <source>
        <dbReference type="EMBL" id="EPS59853.1"/>
    </source>
</evidence>
<dbReference type="OrthoDB" id="408631at2759"/>
<evidence type="ECO:0000259" key="3">
    <source>
        <dbReference type="Pfam" id="PF07859"/>
    </source>
</evidence>
<dbReference type="Gene3D" id="3.40.50.1820">
    <property type="entry name" value="alpha/beta hydrolase"/>
    <property type="match status" value="1"/>
</dbReference>
<feature type="non-terminal residue" evidence="4">
    <location>
        <position position="1"/>
    </location>
</feature>
<dbReference type="InterPro" id="IPR013094">
    <property type="entry name" value="AB_hydrolase_3"/>
</dbReference>
<dbReference type="EMBL" id="AUSU01008027">
    <property type="protein sequence ID" value="EPS59853.1"/>
    <property type="molecule type" value="Genomic_DNA"/>
</dbReference>
<comment type="similarity">
    <text evidence="1">Belongs to the 'GDXG' lipolytic enzyme family.</text>
</comment>